<dbReference type="InterPro" id="IPR011856">
    <property type="entry name" value="tRNA_endonuc-like_dom_sf"/>
</dbReference>
<evidence type="ECO:0000313" key="1">
    <source>
        <dbReference type="EMBL" id="MBA5726928.1"/>
    </source>
</evidence>
<dbReference type="Proteomes" id="UP000765338">
    <property type="component" value="Unassembled WGS sequence"/>
</dbReference>
<keyword evidence="2" id="KW-1185">Reference proteome</keyword>
<dbReference type="Gene3D" id="3.40.1350.10">
    <property type="match status" value="1"/>
</dbReference>
<organism evidence="1 2">
    <name type="scientific">Bombella mellum</name>
    <dbReference type="NCBI Taxonomy" id="2039288"/>
    <lineage>
        <taxon>Bacteria</taxon>
        <taxon>Pseudomonadati</taxon>
        <taxon>Pseudomonadota</taxon>
        <taxon>Alphaproteobacteria</taxon>
        <taxon>Acetobacterales</taxon>
        <taxon>Acetobacteraceae</taxon>
        <taxon>Bombella</taxon>
    </lineage>
</organism>
<gene>
    <name evidence="1" type="ORF">CPA56_02820</name>
</gene>
<name>A0ABR5ZRJ1_9PROT</name>
<dbReference type="RefSeq" id="WP_182040496.1">
    <property type="nucleotide sequence ID" value="NZ_PDLY01000001.1"/>
</dbReference>
<sequence length="105" mass="11569">MRQNPETIIMNDILVAVTALPCAFFERCNTGAARGSNGRLIRFGTPGSPDIRGTYRGRSIAIEVKTARGRLSKEQERWRDSFVEAGGLYIVGRDVPGVMKELEGL</sequence>
<proteinExistence type="predicted"/>
<dbReference type="EMBL" id="PDLY01000001">
    <property type="protein sequence ID" value="MBA5726928.1"/>
    <property type="molecule type" value="Genomic_DNA"/>
</dbReference>
<protein>
    <submittedName>
        <fullName evidence="1">Nuclease</fullName>
    </submittedName>
</protein>
<evidence type="ECO:0000313" key="2">
    <source>
        <dbReference type="Proteomes" id="UP000765338"/>
    </source>
</evidence>
<reference evidence="1 2" key="1">
    <citation type="submission" date="2017-10" db="EMBL/GenBank/DDBJ databases">
        <authorList>
            <person name="Jakob F."/>
        </authorList>
    </citation>
    <scope>NUCLEOTIDE SEQUENCE [LARGE SCALE GENOMIC DNA]</scope>
    <source>
        <strain evidence="1 2">TMW 2.1889</strain>
    </source>
</reference>
<accession>A0ABR5ZRJ1</accession>
<comment type="caution">
    <text evidence="1">The sequence shown here is derived from an EMBL/GenBank/DDBJ whole genome shotgun (WGS) entry which is preliminary data.</text>
</comment>